<name>A0A1B7XJP6_9BACT</name>
<protein>
    <submittedName>
        <fullName evidence="1">Uncharacterized protein</fullName>
    </submittedName>
</protein>
<evidence type="ECO:0000313" key="2">
    <source>
        <dbReference type="Proteomes" id="UP000091979"/>
    </source>
</evidence>
<dbReference type="AlphaFoldDB" id="A0A1B7XJP6"/>
<reference evidence="1 2" key="1">
    <citation type="submission" date="2015-01" db="EMBL/GenBank/DDBJ databases">
        <title>Desulfovibrio sp. JC271 draft genome sequence.</title>
        <authorList>
            <person name="Shivani Y."/>
            <person name="Subhash Y."/>
            <person name="Sasikala C."/>
            <person name="Ramana C.V."/>
        </authorList>
    </citation>
    <scope>NUCLEOTIDE SEQUENCE [LARGE SCALE GENOMIC DNA]</scope>
    <source>
        <strain evidence="1 2">JC271</strain>
    </source>
</reference>
<dbReference type="Proteomes" id="UP000091979">
    <property type="component" value="Unassembled WGS sequence"/>
</dbReference>
<sequence length="127" mass="14120">MSVRKLHICFNKGGYAAFLCVGKRILPSIFNVLPPFIKRRIAALPFVLRFSYLFTIFGVEHQLAKIAGGFFVPKQVWASFCIPVLLVGLGTGITQAAPATANAWFIFSSNWLHLLSIGKKIKFVVHL</sequence>
<keyword evidence="2" id="KW-1185">Reference proteome</keyword>
<accession>A0A1B7XJP6</accession>
<evidence type="ECO:0000313" key="1">
    <source>
        <dbReference type="EMBL" id="OBQ55740.1"/>
    </source>
</evidence>
<organism evidence="1 2">
    <name type="scientific">Halodesulfovibrio spirochaetisodalis</name>
    <dbReference type="NCBI Taxonomy" id="1560234"/>
    <lineage>
        <taxon>Bacteria</taxon>
        <taxon>Pseudomonadati</taxon>
        <taxon>Thermodesulfobacteriota</taxon>
        <taxon>Desulfovibrionia</taxon>
        <taxon>Desulfovibrionales</taxon>
        <taxon>Desulfovibrionaceae</taxon>
        <taxon>Halodesulfovibrio</taxon>
    </lineage>
</organism>
<proteinExistence type="predicted"/>
<gene>
    <name evidence="1" type="ORF">SP90_03735</name>
</gene>
<dbReference type="EMBL" id="JXMS01000004">
    <property type="protein sequence ID" value="OBQ55740.1"/>
    <property type="molecule type" value="Genomic_DNA"/>
</dbReference>
<dbReference type="PATRIC" id="fig|1560234.3.peg.2612"/>
<comment type="caution">
    <text evidence="1">The sequence shown here is derived from an EMBL/GenBank/DDBJ whole genome shotgun (WGS) entry which is preliminary data.</text>
</comment>